<name>A0A3B3HWZ3_ORYLA</name>
<evidence type="ECO:0000256" key="1">
    <source>
        <dbReference type="ARBA" id="ARBA00022729"/>
    </source>
</evidence>
<feature type="domain" description="Stereocilin LRR" evidence="4">
    <location>
        <begin position="820"/>
        <end position="1195"/>
    </location>
</feature>
<feature type="region of interest" description="Disordered" evidence="3">
    <location>
        <begin position="17"/>
        <end position="40"/>
    </location>
</feature>
<dbReference type="GO" id="GO:0007160">
    <property type="term" value="P:cell-matrix adhesion"/>
    <property type="evidence" value="ECO:0000318"/>
    <property type="project" value="GO_Central"/>
</dbReference>
<evidence type="ECO:0000256" key="2">
    <source>
        <dbReference type="ARBA" id="ARBA00023180"/>
    </source>
</evidence>
<feature type="compositionally biased region" description="Polar residues" evidence="3">
    <location>
        <begin position="421"/>
        <end position="436"/>
    </location>
</feature>
<accession>A0A3B3HWZ3</accession>
<dbReference type="PANTHER" id="PTHR23412:SF14">
    <property type="entry name" value="STEREOCILIN-RELATED"/>
    <property type="match status" value="1"/>
</dbReference>
<dbReference type="GO" id="GO:0060091">
    <property type="term" value="C:kinocilium"/>
    <property type="evidence" value="ECO:0000318"/>
    <property type="project" value="GO_Central"/>
</dbReference>
<dbReference type="GeneTree" id="ENSGT00950000182957"/>
<dbReference type="Proteomes" id="UP000001038">
    <property type="component" value="Chromosome 3"/>
</dbReference>
<evidence type="ECO:0000259" key="4">
    <source>
        <dbReference type="Pfam" id="PF21058"/>
    </source>
</evidence>
<evidence type="ECO:0000256" key="3">
    <source>
        <dbReference type="SAM" id="MobiDB-lite"/>
    </source>
</evidence>
<dbReference type="InterPro" id="IPR026664">
    <property type="entry name" value="Stereocilin-rel"/>
</dbReference>
<feature type="region of interest" description="Disordered" evidence="3">
    <location>
        <begin position="406"/>
        <end position="436"/>
    </location>
</feature>
<evidence type="ECO:0000313" key="5">
    <source>
        <dbReference type="Ensembl" id="ENSORLP00000036342.1"/>
    </source>
</evidence>
<dbReference type="GO" id="GO:0032426">
    <property type="term" value="C:stereocilium tip"/>
    <property type="evidence" value="ECO:0000318"/>
    <property type="project" value="GO_Central"/>
</dbReference>
<protein>
    <submittedName>
        <fullName evidence="5">Stereocilin</fullName>
    </submittedName>
</protein>
<keyword evidence="1" id="KW-0732">Signal</keyword>
<organism evidence="5 6">
    <name type="scientific">Oryzias latipes</name>
    <name type="common">Japanese rice fish</name>
    <name type="synonym">Japanese killifish</name>
    <dbReference type="NCBI Taxonomy" id="8090"/>
    <lineage>
        <taxon>Eukaryota</taxon>
        <taxon>Metazoa</taxon>
        <taxon>Chordata</taxon>
        <taxon>Craniata</taxon>
        <taxon>Vertebrata</taxon>
        <taxon>Euteleostomi</taxon>
        <taxon>Actinopterygii</taxon>
        <taxon>Neopterygii</taxon>
        <taxon>Teleostei</taxon>
        <taxon>Neoteleostei</taxon>
        <taxon>Acanthomorphata</taxon>
        <taxon>Ovalentaria</taxon>
        <taxon>Atherinomorphae</taxon>
        <taxon>Beloniformes</taxon>
        <taxon>Adrianichthyidae</taxon>
        <taxon>Oryziinae</taxon>
        <taxon>Oryzias</taxon>
    </lineage>
</organism>
<reference evidence="5" key="3">
    <citation type="submission" date="2025-09" db="UniProtKB">
        <authorList>
            <consortium name="Ensembl"/>
        </authorList>
    </citation>
    <scope>IDENTIFICATION</scope>
    <source>
        <strain evidence="5">Hd-rR</strain>
    </source>
</reference>
<dbReference type="PANTHER" id="PTHR23412">
    <property type="entry name" value="STEREOCILIN RELATED"/>
    <property type="match status" value="1"/>
</dbReference>
<dbReference type="Ensembl" id="ENSORLT00000033447.1">
    <property type="protein sequence ID" value="ENSORLP00000036342.1"/>
    <property type="gene ID" value="ENSORLG00000027338.1"/>
</dbReference>
<keyword evidence="6" id="KW-1185">Reference proteome</keyword>
<keyword evidence="2" id="KW-0325">Glycoprotein</keyword>
<dbReference type="STRING" id="8090.ENSORLP00000036342"/>
<reference evidence="5" key="2">
    <citation type="submission" date="2025-08" db="UniProtKB">
        <authorList>
            <consortium name="Ensembl"/>
        </authorList>
    </citation>
    <scope>IDENTIFICATION</scope>
    <source>
        <strain evidence="5">Hd-rR</strain>
    </source>
</reference>
<dbReference type="Pfam" id="PF21058">
    <property type="entry name" value="Stereocilin"/>
    <property type="match status" value="1"/>
</dbReference>
<dbReference type="InterPro" id="IPR048992">
    <property type="entry name" value="Stereocilin_LRR"/>
</dbReference>
<evidence type="ECO:0000313" key="6">
    <source>
        <dbReference type="Proteomes" id="UP000001038"/>
    </source>
</evidence>
<dbReference type="Bgee" id="ENSORLG00000027338">
    <property type="expression patterns" value="Expressed in testis"/>
</dbReference>
<dbReference type="GO" id="GO:0009986">
    <property type="term" value="C:cell surface"/>
    <property type="evidence" value="ECO:0000318"/>
    <property type="project" value="GO_Central"/>
</dbReference>
<proteinExistence type="predicted"/>
<dbReference type="InParanoid" id="A0A3B3HWZ3"/>
<sequence>DRGDAILKEIISKLSKGNGLSPNRSPLNKDSDPNRGQSMPTWMRNIVGSLKTLFPSKNRPSLNKPIDRHRLSGFLYNISLYLQEMGAELEEAPGEEDEVQLWEKVLHFFLQSEGSAALNQWNGRVPPRPSIRLQDWFLSLRGSPHWDWLLGLLQSVITLSERLPQKSILTFLSQNWRTISAVLETVLQALVSGTYGQASAGLQGFICALKGQNDCEFSVSWLQELLQFLETRNWKPVVSLHPSREASGNTKGLGTIGRFRPFSLPPEALRQDLLSGNTSVDEMMVTEDEADFMQSLLLQVLSRSGGGERGGHLAKRNLALVRSLDGLRRGLLHRVGSSVYGNLRKKVSQVTMVLLDDVSSLVDGKQQNTHGRCSVDLRHLILGIRHNVMWNTQALGITSQSRPGSLPFLSCPSTSEEEHQSQPAQARSPTHAASFQKSKRLLKLPAAPRSKFRDGSIKQTEMEHSASAEILEAACNESIPGLTGVSNFTVFLYCKLFDGENGSVNPDMAHMGLDLHAACTNAAWYLSAAEEDFFWVHVCSEFFAYEFNNTVCANSSFWLQRAHQKEYPFFNQTSIAELCVQLSSETAVSSGLSGNCLDQLGSSPLSAEIFRHCFLPNISVLISSLCSKDYFDSQQLQDSWASAYCSKTHNFSHDDTIMETCQYKKWTVQHFINSTLQELCTQKEGLKEYICLNTTLYQDLLKLKIQFADFCADLHAEQESKKCFLQRVFDMLPAPYDFDTSQLCVDPAPLLTNLLHKLSVCEVEGGKQQSFLVVLGYVLRVLDFMVGLSSGLDEGEGEARQGLGQAILLSSLLENSSWASLQPEASMSVLHTVGVFLRREQNATLKEDLLSCFSQPVLWDLIQQDDNSSALRVLLQEYLQMPRDSIRTLVMSAEKDAVKRFISHMHQSWDQLQVETSQVSQKEQQAMETMTAAFIHKFPRVTPELFVDLSQFIPFMSVSDIMSFPASLIVNDSRLTAIRDHSSEMKLPQKKAFVKRLLQSQAVGDVPTWPPYFLSSILPLLPYLPVSHFQQLTPQQQLSPVVELLGNSSLDIVRGRHVLRTLFSKRKNLTGDDIALGVLACYLDPADLGPYLQDSEVSFALWQQLSQCMSEGLISSSGRLSSWLIPAVQTLNISTMASPQLSALSGLLPHLGAPFLLSLPTQQVLEILSKPALHKYSPAQAFQILSKMSKEANFDLGQITGGMSCSLLRLWKNDTDLPELLQFVSEQPGGTRLSLQRKCIVEELRKQHAIDLNNLSAGFAATLVTMMEDLSNASVRAILDYIKTNFIDFLKLPHYKQTYLAERAITELSDPSKWHVGDVEHLGRLMFALSTKQINSIPKPTPSCADIRGTFPSAWMSTQLSRMSEKELRECVEVFGQDSSLSSVQRRALWIRLRQNPGRELRTDQVLALGSLVTEMGDRELQDSGLTDMTVLAHLMRAVVLNVMRKRRLKVEQLTDVDLATFGHLICGLYPSEMKRLNSYNLVAVMFLREMSLPCTEQQMEALTSSLFRPEAFGPVSAWGPEIFTEIGTLAGLPDIVLSALLQEQVEGITPEAIAMMSPKKMAQVVFSAVQLSWLSVEQAWAVTQEQWAELDTEQRHALTLARYEGDVLLELR</sequence>
<reference evidence="5 6" key="1">
    <citation type="journal article" date="2007" name="Nature">
        <title>The medaka draft genome and insights into vertebrate genome evolution.</title>
        <authorList>
            <person name="Kasahara M."/>
            <person name="Naruse K."/>
            <person name="Sasaki S."/>
            <person name="Nakatani Y."/>
            <person name="Qu W."/>
            <person name="Ahsan B."/>
            <person name="Yamada T."/>
            <person name="Nagayasu Y."/>
            <person name="Doi K."/>
            <person name="Kasai Y."/>
            <person name="Jindo T."/>
            <person name="Kobayashi D."/>
            <person name="Shimada A."/>
            <person name="Toyoda A."/>
            <person name="Kuroki Y."/>
            <person name="Fujiyama A."/>
            <person name="Sasaki T."/>
            <person name="Shimizu A."/>
            <person name="Asakawa S."/>
            <person name="Shimizu N."/>
            <person name="Hashimoto S."/>
            <person name="Yang J."/>
            <person name="Lee Y."/>
            <person name="Matsushima K."/>
            <person name="Sugano S."/>
            <person name="Sakaizumi M."/>
            <person name="Narita T."/>
            <person name="Ohishi K."/>
            <person name="Haga S."/>
            <person name="Ohta F."/>
            <person name="Nomoto H."/>
            <person name="Nogata K."/>
            <person name="Morishita T."/>
            <person name="Endo T."/>
            <person name="Shin-I T."/>
            <person name="Takeda H."/>
            <person name="Morishita S."/>
            <person name="Kohara Y."/>
        </authorList>
    </citation>
    <scope>NUCLEOTIDE SEQUENCE [LARGE SCALE GENOMIC DNA]</scope>
    <source>
        <strain evidence="5 6">Hd-rR</strain>
    </source>
</reference>